<dbReference type="Gene3D" id="2.20.25.240">
    <property type="match status" value="2"/>
</dbReference>
<dbReference type="Proteomes" id="UP000887561">
    <property type="component" value="Unplaced"/>
</dbReference>
<reference evidence="7" key="1">
    <citation type="submission" date="2022-11" db="UniProtKB">
        <authorList>
            <consortium name="WormBaseParasite"/>
        </authorList>
    </citation>
    <scope>IDENTIFICATION</scope>
</reference>
<protein>
    <submittedName>
        <fullName evidence="7">FLYWCH-type domain-containing protein</fullName>
    </submittedName>
</protein>
<feature type="domain" description="MULE transposase" evidence="5">
    <location>
        <begin position="227"/>
        <end position="293"/>
    </location>
</feature>
<dbReference type="PANTHER" id="PTHR31665:SF0">
    <property type="entry name" value="FLYWCH FAMILY MEMBER 2"/>
    <property type="match status" value="1"/>
</dbReference>
<dbReference type="PANTHER" id="PTHR31665">
    <property type="entry name" value="FLYWCH FAMILY MEMBER 2-RELATED"/>
    <property type="match status" value="1"/>
</dbReference>
<evidence type="ECO:0000256" key="3">
    <source>
        <dbReference type="ARBA" id="ARBA00022833"/>
    </source>
</evidence>
<dbReference type="InterPro" id="IPR040312">
    <property type="entry name" value="FWCH1/FWCH2"/>
</dbReference>
<sequence length="330" mass="37434">MLIHNGYKYIREYSRGPNTYWCCKELRTKIKCRGRSKTVGEQVIETQPHTCIPSSSVVEEPLNGDNIVRKPQGCNTLPSDGERESVAEVLNRPNRKCPKPSTSEIFTTTTRGNQMLVHKGYRYIKDYGKAGRIYWACKEYKTNEKCPGRAKTVDNDVFVTQPHSCVPSLTLIEATRIRNNILQAAKTSKESPKAVINECLAGASDAVIATLPKISSLATTIKRKRRLQVPFVYCLIPNKSEEIFKRALTCVLNSIGERRPMMFIIDFEKSVENVIRSLIPQTHVAGCWFHFNQSIWQSIQNLGLNTRFDQEPEYALALKKFSVLALCDVQ</sequence>
<organism evidence="6 7">
    <name type="scientific">Meloidogyne javanica</name>
    <name type="common">Root-knot nematode worm</name>
    <dbReference type="NCBI Taxonomy" id="6303"/>
    <lineage>
        <taxon>Eukaryota</taxon>
        <taxon>Metazoa</taxon>
        <taxon>Ecdysozoa</taxon>
        <taxon>Nematoda</taxon>
        <taxon>Chromadorea</taxon>
        <taxon>Rhabditida</taxon>
        <taxon>Tylenchina</taxon>
        <taxon>Tylenchomorpha</taxon>
        <taxon>Tylenchoidea</taxon>
        <taxon>Meloidogynidae</taxon>
        <taxon>Meloidogyninae</taxon>
        <taxon>Meloidogyne</taxon>
        <taxon>Meloidogyne incognita group</taxon>
    </lineage>
</organism>
<dbReference type="Pfam" id="PF04500">
    <property type="entry name" value="FLYWCH"/>
    <property type="match status" value="2"/>
</dbReference>
<evidence type="ECO:0000256" key="1">
    <source>
        <dbReference type="ARBA" id="ARBA00022723"/>
    </source>
</evidence>
<keyword evidence="3" id="KW-0862">Zinc</keyword>
<feature type="domain" description="FLYWCH-type" evidence="4">
    <location>
        <begin position="106"/>
        <end position="163"/>
    </location>
</feature>
<proteinExistence type="predicted"/>
<evidence type="ECO:0000313" key="7">
    <source>
        <dbReference type="WBParaSite" id="scaffold13758_cov189.g17063"/>
    </source>
</evidence>
<evidence type="ECO:0000256" key="2">
    <source>
        <dbReference type="ARBA" id="ARBA00022771"/>
    </source>
</evidence>
<dbReference type="WBParaSite" id="scaffold13758_cov189.g17063">
    <property type="protein sequence ID" value="scaffold13758_cov189.g17063"/>
    <property type="gene ID" value="scaffold13758_cov189.g17063"/>
</dbReference>
<dbReference type="InterPro" id="IPR018289">
    <property type="entry name" value="MULE_transposase_dom"/>
</dbReference>
<keyword evidence="1" id="KW-0479">Metal-binding</keyword>
<evidence type="ECO:0000313" key="6">
    <source>
        <dbReference type="Proteomes" id="UP000887561"/>
    </source>
</evidence>
<keyword evidence="2" id="KW-0863">Zinc-finger</keyword>
<dbReference type="AlphaFoldDB" id="A0A915LP94"/>
<dbReference type="GO" id="GO:0008270">
    <property type="term" value="F:zinc ion binding"/>
    <property type="evidence" value="ECO:0007669"/>
    <property type="project" value="UniProtKB-KW"/>
</dbReference>
<evidence type="ECO:0000259" key="4">
    <source>
        <dbReference type="Pfam" id="PF04500"/>
    </source>
</evidence>
<keyword evidence="6" id="KW-1185">Reference proteome</keyword>
<name>A0A915LP94_MELJA</name>
<dbReference type="InterPro" id="IPR007588">
    <property type="entry name" value="Znf_FLYWCH"/>
</dbReference>
<dbReference type="Pfam" id="PF10551">
    <property type="entry name" value="MULE"/>
    <property type="match status" value="1"/>
</dbReference>
<feature type="domain" description="FLYWCH-type" evidence="4">
    <location>
        <begin position="1"/>
        <end position="49"/>
    </location>
</feature>
<evidence type="ECO:0000259" key="5">
    <source>
        <dbReference type="Pfam" id="PF10551"/>
    </source>
</evidence>
<accession>A0A915LP94</accession>